<dbReference type="Proteomes" id="UP000290204">
    <property type="component" value="Unassembled WGS sequence"/>
</dbReference>
<protein>
    <recommendedName>
        <fullName evidence="3">Lipocalin-like domain-containing protein</fullName>
    </recommendedName>
</protein>
<reference evidence="1 2" key="1">
    <citation type="submission" date="2019-01" db="EMBL/GenBank/DDBJ databases">
        <title>Lacibacter sp. strain TTM-7.</title>
        <authorList>
            <person name="Chen W.-M."/>
        </authorList>
    </citation>
    <scope>NUCLEOTIDE SEQUENCE [LARGE SCALE GENOMIC DNA]</scope>
    <source>
        <strain evidence="1 2">TTM-7</strain>
    </source>
</reference>
<evidence type="ECO:0008006" key="3">
    <source>
        <dbReference type="Google" id="ProtNLM"/>
    </source>
</evidence>
<keyword evidence="2" id="KW-1185">Reference proteome</keyword>
<name>A0A4Q1CE67_9BACT</name>
<comment type="caution">
    <text evidence="1">The sequence shown here is derived from an EMBL/GenBank/DDBJ whole genome shotgun (WGS) entry which is preliminary data.</text>
</comment>
<dbReference type="EMBL" id="SDHW01000007">
    <property type="protein sequence ID" value="RXK58093.1"/>
    <property type="molecule type" value="Genomic_DNA"/>
</dbReference>
<gene>
    <name evidence="1" type="ORF">ESA94_18950</name>
</gene>
<evidence type="ECO:0000313" key="2">
    <source>
        <dbReference type="Proteomes" id="UP000290204"/>
    </source>
</evidence>
<accession>A0A4Q1CE67</accession>
<sequence>MQHFFKAFLLLTLSLIFIACKKDYAKKMTGVYKGSTKYFLRDSSSAIKDTVLSESKITIEHAGSRNTVKITISNLGMQDFVYKEVSVSGDKLQYVPAPMGGFAPTKIVGTLTDNTLLLSVEHRTTGPYAWTMDIKALK</sequence>
<dbReference type="AlphaFoldDB" id="A0A4Q1CE67"/>
<proteinExistence type="predicted"/>
<organism evidence="1 2">
    <name type="scientific">Lacibacter luteus</name>
    <dbReference type="NCBI Taxonomy" id="2508719"/>
    <lineage>
        <taxon>Bacteria</taxon>
        <taxon>Pseudomonadati</taxon>
        <taxon>Bacteroidota</taxon>
        <taxon>Chitinophagia</taxon>
        <taxon>Chitinophagales</taxon>
        <taxon>Chitinophagaceae</taxon>
        <taxon>Lacibacter</taxon>
    </lineage>
</organism>
<dbReference type="PROSITE" id="PS51257">
    <property type="entry name" value="PROKAR_LIPOPROTEIN"/>
    <property type="match status" value="1"/>
</dbReference>
<evidence type="ECO:0000313" key="1">
    <source>
        <dbReference type="EMBL" id="RXK58093.1"/>
    </source>
</evidence>
<dbReference type="RefSeq" id="WP_129132522.1">
    <property type="nucleotide sequence ID" value="NZ_SDHW01000007.1"/>
</dbReference>